<dbReference type="PANTHER" id="PTHR38932">
    <property type="entry name" value="BNAC03G64660D PROTEIN"/>
    <property type="match status" value="1"/>
</dbReference>
<evidence type="ECO:0000313" key="2">
    <source>
        <dbReference type="Proteomes" id="UP000257109"/>
    </source>
</evidence>
<reference evidence="1" key="1">
    <citation type="submission" date="2018-05" db="EMBL/GenBank/DDBJ databases">
        <title>Draft genome of Mucuna pruriens seed.</title>
        <authorList>
            <person name="Nnadi N.E."/>
            <person name="Vos R."/>
            <person name="Hasami M.H."/>
            <person name="Devisetty U.K."/>
            <person name="Aguiy J.C."/>
        </authorList>
    </citation>
    <scope>NUCLEOTIDE SEQUENCE [LARGE SCALE GENOMIC DNA]</scope>
    <source>
        <strain evidence="1">JCA_2017</strain>
    </source>
</reference>
<organism evidence="1 2">
    <name type="scientific">Mucuna pruriens</name>
    <name type="common">Velvet bean</name>
    <name type="synonym">Dolichos pruriens</name>
    <dbReference type="NCBI Taxonomy" id="157652"/>
    <lineage>
        <taxon>Eukaryota</taxon>
        <taxon>Viridiplantae</taxon>
        <taxon>Streptophyta</taxon>
        <taxon>Embryophyta</taxon>
        <taxon>Tracheophyta</taxon>
        <taxon>Spermatophyta</taxon>
        <taxon>Magnoliopsida</taxon>
        <taxon>eudicotyledons</taxon>
        <taxon>Gunneridae</taxon>
        <taxon>Pentapetalae</taxon>
        <taxon>rosids</taxon>
        <taxon>fabids</taxon>
        <taxon>Fabales</taxon>
        <taxon>Fabaceae</taxon>
        <taxon>Papilionoideae</taxon>
        <taxon>50 kb inversion clade</taxon>
        <taxon>NPAAA clade</taxon>
        <taxon>indigoferoid/millettioid clade</taxon>
        <taxon>Phaseoleae</taxon>
        <taxon>Mucuna</taxon>
    </lineage>
</organism>
<keyword evidence="2" id="KW-1185">Reference proteome</keyword>
<dbReference type="EMBL" id="QJKJ01001556">
    <property type="protein sequence ID" value="RDY07054.1"/>
    <property type="molecule type" value="Genomic_DNA"/>
</dbReference>
<gene>
    <name evidence="1" type="ORF">CR513_08881</name>
</gene>
<name>A0A371HWJ0_MUCPR</name>
<evidence type="ECO:0000313" key="1">
    <source>
        <dbReference type="EMBL" id="RDY07054.1"/>
    </source>
</evidence>
<sequence length="198" mass="22102">MEAPESTLPIWNRQQISQTFLEGDDSLLVNPKVKVRVPEQEEEFVYPENNSGTWTLSKFIELLHFEEEKNQSECPPSIFKSTKACPQHVTMRSTPSSKEGDLNDGSTCTGVLKSSKRVGESSKENARACSVIRPRAVLSSPENDGLVGSINDLNNSISSSHKKNDARCKIEGKYSDREGYEAFKGKTPLKPKVHVRNF</sequence>
<dbReference type="AlphaFoldDB" id="A0A371HWJ0"/>
<dbReference type="PANTHER" id="PTHR38932:SF2">
    <property type="entry name" value="DUF3741 DOMAIN-CONTAINING PROTEIN"/>
    <property type="match status" value="1"/>
</dbReference>
<proteinExistence type="predicted"/>
<dbReference type="OrthoDB" id="1867172at2759"/>
<accession>A0A371HWJ0</accession>
<comment type="caution">
    <text evidence="1">The sequence shown here is derived from an EMBL/GenBank/DDBJ whole genome shotgun (WGS) entry which is preliminary data.</text>
</comment>
<feature type="non-terminal residue" evidence="1">
    <location>
        <position position="1"/>
    </location>
</feature>
<dbReference type="Proteomes" id="UP000257109">
    <property type="component" value="Unassembled WGS sequence"/>
</dbReference>
<protein>
    <submittedName>
        <fullName evidence="1">Uncharacterized protein</fullName>
    </submittedName>
</protein>